<comment type="subcellular location">
    <subcellularLocation>
        <location evidence="1">Cell inner membrane</location>
        <topology evidence="1">Multi-pass membrane protein</topology>
    </subcellularLocation>
</comment>
<keyword evidence="15" id="KW-1185">Reference proteome</keyword>
<dbReference type="GO" id="GO:0005886">
    <property type="term" value="C:plasma membrane"/>
    <property type="evidence" value="ECO:0007669"/>
    <property type="project" value="UniProtKB-SubCell"/>
</dbReference>
<feature type="transmembrane region" description="Helical" evidence="11">
    <location>
        <begin position="47"/>
        <end position="62"/>
    </location>
</feature>
<feature type="transmembrane region" description="Helical" evidence="11">
    <location>
        <begin position="720"/>
        <end position="738"/>
    </location>
</feature>
<dbReference type="SUPFAM" id="SSF141371">
    <property type="entry name" value="PilZ domain-like"/>
    <property type="match status" value="1"/>
</dbReference>
<dbReference type="InterPro" id="IPR050321">
    <property type="entry name" value="Glycosyltr_2/OpgH_subfam"/>
</dbReference>
<keyword evidence="8 11" id="KW-1133">Transmembrane helix</keyword>
<dbReference type="InterPro" id="IPR029044">
    <property type="entry name" value="Nucleotide-diphossugar_trans"/>
</dbReference>
<dbReference type="RefSeq" id="WP_186744161.1">
    <property type="nucleotide sequence ID" value="NZ_CP060394.1"/>
</dbReference>
<proteinExistence type="predicted"/>
<feature type="transmembrane region" description="Helical" evidence="11">
    <location>
        <begin position="69"/>
        <end position="87"/>
    </location>
</feature>
<comment type="catalytic activity">
    <reaction evidence="10 11">
        <text>[(1-&gt;4)-beta-D-glucosyl](n) + UDP-alpha-D-glucose = [(1-&gt;4)-beta-D-glucosyl](n+1) + UDP + H(+)</text>
        <dbReference type="Rhea" id="RHEA:19929"/>
        <dbReference type="Rhea" id="RHEA-COMP:10033"/>
        <dbReference type="Rhea" id="RHEA-COMP:10034"/>
        <dbReference type="ChEBI" id="CHEBI:15378"/>
        <dbReference type="ChEBI" id="CHEBI:18246"/>
        <dbReference type="ChEBI" id="CHEBI:58223"/>
        <dbReference type="ChEBI" id="CHEBI:58885"/>
        <dbReference type="EC" id="2.4.1.12"/>
    </reaction>
</comment>
<feature type="domain" description="PilZ" evidence="13">
    <location>
        <begin position="573"/>
        <end position="665"/>
    </location>
</feature>
<evidence type="ECO:0000313" key="14">
    <source>
        <dbReference type="EMBL" id="QNI33049.1"/>
    </source>
</evidence>
<feature type="transmembrane region" description="Helical" evidence="11">
    <location>
        <begin position="403"/>
        <end position="429"/>
    </location>
</feature>
<protein>
    <recommendedName>
        <fullName evidence="11">Cellulose synthase catalytic subunit [UDP-forming]</fullName>
        <ecNumber evidence="11">2.4.1.12</ecNumber>
    </recommendedName>
</protein>
<evidence type="ECO:0000256" key="11">
    <source>
        <dbReference type="RuleBase" id="RU365020"/>
    </source>
</evidence>
<dbReference type="GO" id="GO:0016760">
    <property type="term" value="F:cellulose synthase (UDP-forming) activity"/>
    <property type="evidence" value="ECO:0007669"/>
    <property type="project" value="UniProtKB-EC"/>
</dbReference>
<sequence length="1474" mass="163902">MKRILTHWRLLGTGSSPWASLARILVYGMLLFFAFECVTIDFRWPEQAVLGILTIVLAFAIHRTSASELVTLALMFASMLATARYAYWRCFTVGQALATSGSKLGVINIIFMLILLSAEGYAFVILFLGYIQTIRPLRRPPYPMPKNLEDWPHVDVLIPTYNEPLSVVRSTAFAALNIDYPSEKLHVYVLDDGRREEFRRFCEEADIGYVTRTDNKHAKAGNINHALTVLDSPYVAIFDCDHVPTRSFLQVTLGWFLKDTKLGMLQTPHYFYSPDPFERNLHQFMVIPNEGELFYGVLQDGNDLWNATFFCGSCAVLRRTALNEIGGIATETVTEDAHTSLRMQTRGWNTAYINIPQAAGLATESLSSHVGQRIRWARGMIQVMRTDNPLFARGLKWPQRLCYFNAMIHFLYAVPRLVFLTAPLVYMLLGRINIPGYWLAILAYAMPHLFLSNLTNFRIQGKYRHSFWNEVYETVLAPYILGPTLLALINPKLGKFNVTAKGGIVKKSYFDARIARPYIALILLNVAGLVVAPIRFFYWNPDHPGTIAMNVFWILFNLIIVGTANAVAFESRQLRTDVRIDTHMPVEIRLPGGKSVFGESVNMSLGGASIDLEEQLNLPQASRVEVIYPLRRKQTVFPASIVATNGLNLRIRYEDLSLEEEELLTLVLYSRADSWLSRSERREADKPWRSFARLVRLSIRGVGHALGTLIPKRKDAELPAAVRAGTAILVLAMILAGACTPLRAQKRGKSAPARDSQAATSAGGTFQSTFTLKDIGIPEAIVFRGVAASRDAPFALPQTEVVQKSTLHLRYAFSPSLIPQMSHLNVYLNGALVSTLPVPAKVEDVQDSLKADLPLPSDLLVRNNVLRLEFIGHYTQQCEDPANTVLWGRVENTSSVEVSGSLLPLADDLKILPLPFYDGAISSSSASIPIAFTSSQPSNNAFEAAGILASWFGVAAKSRPLTFPVTVGSTLPSGNLVVFVEGYSSLPAGVDLGSGGPVVAVRTNPVDPYGKILIVAGDDADQLVTAARAVATGNMMLQGTTTRIGEYRLPQAREADDAPLWLKTDRLSPFWDYSGNPELQSDGSGPLPIYLRLPPDIYYGDRQNIPLHMDYRYNSIPLANASTLRVSANGSLVNELALPHDNNPKKTLAYDLAVPVSNMRPSANTFLFTFYFQMAKTGNCQDTAPINLQGAILRSSYLDIRGLKHWAAMPNLELFSNAGFPFTRFADLSQTKIVLPPRPSPQELGIYLALLANFGEQTGYPALRVSVGDSSLLGADADYLILGAPDDEPAFERLSQQLPVEVKEQGFSIHDTGGFFASVEHAWWQVAEMRPNWWWKLRQAKERDGLLESLGQFPDALIQGSESPWASNRSIVSITIKNDSLAGPFIAAFTKFSTSGDISESVSVLHGSEFTSYRLGDRYYHVGYLPWWARIRYWLRAFPWMIVVLTFVLGLFVVPWTRAWLDQRSKARLEAQQT</sequence>
<dbReference type="KEGG" id="adin:H7849_03470"/>
<dbReference type="InterPro" id="IPR009875">
    <property type="entry name" value="PilZ_domain"/>
</dbReference>
<comment type="cofactor">
    <cofactor evidence="11">
        <name>Mg(2+)</name>
        <dbReference type="ChEBI" id="CHEBI:18420"/>
    </cofactor>
</comment>
<dbReference type="PRINTS" id="PR01439">
    <property type="entry name" value="CELLSNTHASEA"/>
</dbReference>
<dbReference type="NCBIfam" id="TIGR03030">
    <property type="entry name" value="CelA"/>
    <property type="match status" value="1"/>
</dbReference>
<dbReference type="PANTHER" id="PTHR43867">
    <property type="entry name" value="CELLULOSE SYNTHASE CATALYTIC SUBUNIT A [UDP-FORMING]"/>
    <property type="match status" value="1"/>
</dbReference>
<evidence type="ECO:0000256" key="5">
    <source>
        <dbReference type="ARBA" id="ARBA00022679"/>
    </source>
</evidence>
<feature type="transmembrane region" description="Helical" evidence="11">
    <location>
        <begin position="518"/>
        <end position="539"/>
    </location>
</feature>
<keyword evidence="2 11" id="KW-1003">Cell membrane</keyword>
<dbReference type="InterPro" id="IPR001173">
    <property type="entry name" value="Glyco_trans_2-like"/>
</dbReference>
<keyword evidence="4 11" id="KW-0328">Glycosyltransferase</keyword>
<evidence type="ECO:0000256" key="6">
    <source>
        <dbReference type="ARBA" id="ARBA00022692"/>
    </source>
</evidence>
<evidence type="ECO:0000256" key="4">
    <source>
        <dbReference type="ARBA" id="ARBA00022676"/>
    </source>
</evidence>
<accession>A0A7G8BKH9</accession>
<dbReference type="GO" id="GO:0030244">
    <property type="term" value="P:cellulose biosynthetic process"/>
    <property type="evidence" value="ECO:0007669"/>
    <property type="project" value="UniProtKB-KW"/>
</dbReference>
<keyword evidence="3 11" id="KW-0997">Cell inner membrane</keyword>
<dbReference type="Proteomes" id="UP000515312">
    <property type="component" value="Chromosome"/>
</dbReference>
<organism evidence="14 15">
    <name type="scientific">Alloacidobacterium dinghuense</name>
    <dbReference type="NCBI Taxonomy" id="2763107"/>
    <lineage>
        <taxon>Bacteria</taxon>
        <taxon>Pseudomonadati</taxon>
        <taxon>Acidobacteriota</taxon>
        <taxon>Terriglobia</taxon>
        <taxon>Terriglobales</taxon>
        <taxon>Acidobacteriaceae</taxon>
        <taxon>Alloacidobacterium</taxon>
    </lineage>
</organism>
<keyword evidence="6 11" id="KW-0812">Transmembrane</keyword>
<feature type="domain" description="Glycosyltransferase 2-like" evidence="12">
    <location>
        <begin position="156"/>
        <end position="325"/>
    </location>
</feature>
<reference evidence="14 15" key="1">
    <citation type="submission" date="2020-08" db="EMBL/GenBank/DDBJ databases">
        <title>Edaphobacter telluris sp. nov. and Acidobacterium dinghuensis sp. nov., two acidobacteria isolated from forest soil.</title>
        <authorList>
            <person name="Fu J."/>
            <person name="Qiu L."/>
        </authorList>
    </citation>
    <scope>NUCLEOTIDE SEQUENCE [LARGE SCALE GENOMIC DNA]</scope>
    <source>
        <strain evidence="14">4Y35</strain>
    </source>
</reference>
<dbReference type="GO" id="GO:0006011">
    <property type="term" value="P:UDP-alpha-D-glucose metabolic process"/>
    <property type="evidence" value="ECO:0007669"/>
    <property type="project" value="InterPro"/>
</dbReference>
<dbReference type="GO" id="GO:0035438">
    <property type="term" value="F:cyclic-di-GMP binding"/>
    <property type="evidence" value="ECO:0007669"/>
    <property type="project" value="InterPro"/>
</dbReference>
<evidence type="ECO:0000256" key="2">
    <source>
        <dbReference type="ARBA" id="ARBA00022475"/>
    </source>
</evidence>
<feature type="transmembrane region" description="Helical" evidence="11">
    <location>
        <begin position="1438"/>
        <end position="1461"/>
    </location>
</feature>
<feature type="transmembrane region" description="Helical" evidence="11">
    <location>
        <begin position="435"/>
        <end position="454"/>
    </location>
</feature>
<keyword evidence="7 11" id="KW-0135">Cellulose biosynthesis</keyword>
<evidence type="ECO:0000256" key="8">
    <source>
        <dbReference type="ARBA" id="ARBA00022989"/>
    </source>
</evidence>
<dbReference type="CDD" id="cd06421">
    <property type="entry name" value="CESA_CelA_like"/>
    <property type="match status" value="1"/>
</dbReference>
<evidence type="ECO:0000256" key="7">
    <source>
        <dbReference type="ARBA" id="ARBA00022916"/>
    </source>
</evidence>
<comment type="function">
    <text evidence="11">Catalytic subunit of cellulose synthase. It polymerizes uridine 5'-diphosphate glucose to cellulose.</text>
</comment>
<keyword evidence="11" id="KW-0973">c-di-GMP</keyword>
<dbReference type="Pfam" id="PF00535">
    <property type="entry name" value="Glycos_transf_2"/>
    <property type="match status" value="1"/>
</dbReference>
<dbReference type="Pfam" id="PF07238">
    <property type="entry name" value="PilZ"/>
    <property type="match status" value="1"/>
</dbReference>
<feature type="transmembrane region" description="Helical" evidence="11">
    <location>
        <begin position="551"/>
        <end position="569"/>
    </location>
</feature>
<evidence type="ECO:0000256" key="1">
    <source>
        <dbReference type="ARBA" id="ARBA00004429"/>
    </source>
</evidence>
<dbReference type="SUPFAM" id="SSF53448">
    <property type="entry name" value="Nucleotide-diphospho-sugar transferases"/>
    <property type="match status" value="1"/>
</dbReference>
<evidence type="ECO:0000259" key="12">
    <source>
        <dbReference type="Pfam" id="PF00535"/>
    </source>
</evidence>
<keyword evidence="9 11" id="KW-0472">Membrane</keyword>
<evidence type="ECO:0000256" key="3">
    <source>
        <dbReference type="ARBA" id="ARBA00022519"/>
    </source>
</evidence>
<feature type="transmembrane region" description="Helical" evidence="11">
    <location>
        <begin position="107"/>
        <end position="131"/>
    </location>
</feature>
<dbReference type="Gene3D" id="2.40.10.220">
    <property type="entry name" value="predicted glycosyltransferase like domains"/>
    <property type="match status" value="1"/>
</dbReference>
<comment type="pathway">
    <text evidence="11">Glycan metabolism; bacterial cellulose biosynthesis.</text>
</comment>
<name>A0A7G8BKH9_9BACT</name>
<dbReference type="Pfam" id="PF03170">
    <property type="entry name" value="BcsB"/>
    <property type="match status" value="1"/>
</dbReference>
<keyword evidence="5 11" id="KW-0808">Transferase</keyword>
<dbReference type="InterPro" id="IPR018513">
    <property type="entry name" value="Cell_synthase_bac"/>
</dbReference>
<evidence type="ECO:0000256" key="9">
    <source>
        <dbReference type="ARBA" id="ARBA00023136"/>
    </source>
</evidence>
<dbReference type="InterPro" id="IPR003919">
    <property type="entry name" value="Cell_synth_A"/>
</dbReference>
<dbReference type="PANTHER" id="PTHR43867:SF2">
    <property type="entry name" value="CELLULOSE SYNTHASE CATALYTIC SUBUNIT A [UDP-FORMING]"/>
    <property type="match status" value="1"/>
</dbReference>
<dbReference type="EC" id="2.4.1.12" evidence="11"/>
<dbReference type="EMBL" id="CP060394">
    <property type="protein sequence ID" value="QNI33049.1"/>
    <property type="molecule type" value="Genomic_DNA"/>
</dbReference>
<feature type="transmembrane region" description="Helical" evidence="11">
    <location>
        <begin position="21"/>
        <end position="41"/>
    </location>
</feature>
<evidence type="ECO:0000256" key="10">
    <source>
        <dbReference type="ARBA" id="ARBA00048682"/>
    </source>
</evidence>
<dbReference type="Gene3D" id="3.90.550.10">
    <property type="entry name" value="Spore Coat Polysaccharide Biosynthesis Protein SpsA, Chain A"/>
    <property type="match status" value="1"/>
</dbReference>
<dbReference type="UniPathway" id="UPA00694"/>
<evidence type="ECO:0000313" key="15">
    <source>
        <dbReference type="Proteomes" id="UP000515312"/>
    </source>
</evidence>
<gene>
    <name evidence="14" type="primary">bcsA</name>
    <name evidence="14" type="ORF">H7849_03470</name>
</gene>
<dbReference type="Gene3D" id="2.60.120.260">
    <property type="entry name" value="Galactose-binding domain-like"/>
    <property type="match status" value="2"/>
</dbReference>
<evidence type="ECO:0000259" key="13">
    <source>
        <dbReference type="Pfam" id="PF07238"/>
    </source>
</evidence>